<evidence type="ECO:0000313" key="6">
    <source>
        <dbReference type="EMBL" id="BAM79804.1"/>
    </source>
</evidence>
<dbReference type="KEGG" id="cme:CYME_CMH131C"/>
<feature type="compositionally biased region" description="Basic and acidic residues" evidence="5">
    <location>
        <begin position="233"/>
        <end position="244"/>
    </location>
</feature>
<feature type="compositionally biased region" description="Basic and acidic residues" evidence="5">
    <location>
        <begin position="211"/>
        <end position="225"/>
    </location>
</feature>
<evidence type="ECO:0000256" key="4">
    <source>
        <dbReference type="ARBA" id="ARBA00023242"/>
    </source>
</evidence>
<dbReference type="SUPFAM" id="SSF54928">
    <property type="entry name" value="RNA-binding domain, RBD"/>
    <property type="match status" value="1"/>
</dbReference>
<name>M1V7J1_CYAM1</name>
<dbReference type="OrthoDB" id="5885at2759"/>
<evidence type="ECO:0000256" key="1">
    <source>
        <dbReference type="ARBA" id="ARBA00004604"/>
    </source>
</evidence>
<dbReference type="Gene3D" id="3.30.70.330">
    <property type="match status" value="1"/>
</dbReference>
<dbReference type="GO" id="GO:0000480">
    <property type="term" value="P:endonucleolytic cleavage in 5'-ETS of tricistronic rRNA transcript (SSU-rRNA, 5.8S rRNA, LSU-rRNA)"/>
    <property type="evidence" value="ECO:0007669"/>
    <property type="project" value="TreeGrafter"/>
</dbReference>
<feature type="region of interest" description="Disordered" evidence="5">
    <location>
        <begin position="199"/>
        <end position="278"/>
    </location>
</feature>
<keyword evidence="4" id="KW-0539">Nucleus</keyword>
<dbReference type="eggNOG" id="KOG3152">
    <property type="taxonomic scope" value="Eukaryota"/>
</dbReference>
<dbReference type="InterPro" id="IPR012677">
    <property type="entry name" value="Nucleotide-bd_a/b_plait_sf"/>
</dbReference>
<comment type="similarity">
    <text evidence="2">Belongs to the ESF2/ABP1 family.</text>
</comment>
<gene>
    <name evidence="6" type="ORF">CYME_CMH131C</name>
</gene>
<evidence type="ECO:0000256" key="2">
    <source>
        <dbReference type="ARBA" id="ARBA00005819"/>
    </source>
</evidence>
<dbReference type="GO" id="GO:0000447">
    <property type="term" value="P:endonucleolytic cleavage in ITS1 to separate SSU-rRNA from 5.8S rRNA and LSU-rRNA from tricistronic rRNA transcript (SSU-rRNA, 5.8S rRNA, LSU-rRNA)"/>
    <property type="evidence" value="ECO:0007669"/>
    <property type="project" value="TreeGrafter"/>
</dbReference>
<comment type="subcellular location">
    <subcellularLocation>
        <location evidence="1">Nucleus</location>
        <location evidence="1">Nucleolus</location>
    </subcellularLocation>
</comment>
<dbReference type="GO" id="GO:0034462">
    <property type="term" value="P:small-subunit processome assembly"/>
    <property type="evidence" value="ECO:0007669"/>
    <property type="project" value="TreeGrafter"/>
</dbReference>
<evidence type="ECO:0000256" key="3">
    <source>
        <dbReference type="ARBA" id="ARBA00022884"/>
    </source>
</evidence>
<sequence length="278" mass="32418">MSPADSEPASRTENLDQSPTNPLGTFSNAASDTSKSLNENQQRKRPASVAGIVHVRRIPPGLSVAELRRILERYGRIGRVYLRKEQESERRERIMRGGSRRRMALEAWVEFLDQQRAEQVAALLNATPMDPQRRRSRFHGDLWCIEYIRDLQWHHLSDQMAAMRRERVLRIKNEVHASRRERDHWLERLREAHVDAAIQQKRQKRLQRNPGDYRAKSNESRERRMPPQHRPRAQRDIAPTERGVEASSTSPADCEPCLSSKEPSVERILRQIANPTYT</sequence>
<dbReference type="EMBL" id="AP006490">
    <property type="protein sequence ID" value="BAM79804.1"/>
    <property type="molecule type" value="Genomic_DNA"/>
</dbReference>
<keyword evidence="3" id="KW-0694">RNA-binding</keyword>
<dbReference type="OMA" id="PNGSWAF"/>
<dbReference type="GO" id="GO:0000472">
    <property type="term" value="P:endonucleolytic cleavage to generate mature 5'-end of SSU-rRNA from (SSU-rRNA, 5.8S rRNA, LSU-rRNA)"/>
    <property type="evidence" value="ECO:0007669"/>
    <property type="project" value="TreeGrafter"/>
</dbReference>
<dbReference type="InterPro" id="IPR035979">
    <property type="entry name" value="RBD_domain_sf"/>
</dbReference>
<feature type="region of interest" description="Disordered" evidence="5">
    <location>
        <begin position="1"/>
        <end position="48"/>
    </location>
</feature>
<dbReference type="InterPro" id="IPR034353">
    <property type="entry name" value="ABT1/ESF2_RRM"/>
</dbReference>
<dbReference type="HOGENOM" id="CLU_1002414_0_0_1"/>
<dbReference type="GeneID" id="16993458"/>
<dbReference type="GO" id="GO:0003723">
    <property type="term" value="F:RNA binding"/>
    <property type="evidence" value="ECO:0007669"/>
    <property type="project" value="UniProtKB-KW"/>
</dbReference>
<dbReference type="STRING" id="280699.M1V7J1"/>
<reference evidence="6 7" key="2">
    <citation type="journal article" date="2007" name="BMC Biol.">
        <title>A 100%-complete sequence reveals unusually simple genomic features in the hot-spring red alga Cyanidioschyzon merolae.</title>
        <authorList>
            <person name="Nozaki H."/>
            <person name="Takano H."/>
            <person name="Misumi O."/>
            <person name="Terasawa K."/>
            <person name="Matsuzaki M."/>
            <person name="Maruyama S."/>
            <person name="Nishida K."/>
            <person name="Yagisawa F."/>
            <person name="Yoshida Y."/>
            <person name="Fujiwara T."/>
            <person name="Takio S."/>
            <person name="Tamura K."/>
            <person name="Chung S.J."/>
            <person name="Nakamura S."/>
            <person name="Kuroiwa H."/>
            <person name="Tanaka K."/>
            <person name="Sato N."/>
            <person name="Kuroiwa T."/>
        </authorList>
    </citation>
    <scope>NUCLEOTIDE SEQUENCE [LARGE SCALE GENOMIC DNA]</scope>
    <source>
        <strain evidence="6 7">10D</strain>
    </source>
</reference>
<dbReference type="Gramene" id="CMH131CT">
    <property type="protein sequence ID" value="CMH131CT"/>
    <property type="gene ID" value="CMH131C"/>
</dbReference>
<feature type="compositionally biased region" description="Polar residues" evidence="5">
    <location>
        <begin position="15"/>
        <end position="40"/>
    </location>
</feature>
<dbReference type="Proteomes" id="UP000007014">
    <property type="component" value="Chromosome 8"/>
</dbReference>
<reference evidence="6 7" key="1">
    <citation type="journal article" date="2004" name="Nature">
        <title>Genome sequence of the ultrasmall unicellular red alga Cyanidioschyzon merolae 10D.</title>
        <authorList>
            <person name="Matsuzaki M."/>
            <person name="Misumi O."/>
            <person name="Shin-i T."/>
            <person name="Maruyama S."/>
            <person name="Takahara M."/>
            <person name="Miyagishima S."/>
            <person name="Mori T."/>
            <person name="Nishida K."/>
            <person name="Yagisawa F."/>
            <person name="Nishida K."/>
            <person name="Yoshida Y."/>
            <person name="Nishimura Y."/>
            <person name="Nakao S."/>
            <person name="Kobayashi T."/>
            <person name="Momoyama Y."/>
            <person name="Higashiyama T."/>
            <person name="Minoda A."/>
            <person name="Sano M."/>
            <person name="Nomoto H."/>
            <person name="Oishi K."/>
            <person name="Hayashi H."/>
            <person name="Ohta F."/>
            <person name="Nishizaka S."/>
            <person name="Haga S."/>
            <person name="Miura S."/>
            <person name="Morishita T."/>
            <person name="Kabeya Y."/>
            <person name="Terasawa K."/>
            <person name="Suzuki Y."/>
            <person name="Ishii Y."/>
            <person name="Asakawa S."/>
            <person name="Takano H."/>
            <person name="Ohta N."/>
            <person name="Kuroiwa H."/>
            <person name="Tanaka K."/>
            <person name="Shimizu N."/>
            <person name="Sugano S."/>
            <person name="Sato N."/>
            <person name="Nozaki H."/>
            <person name="Ogasawara N."/>
            <person name="Kohara Y."/>
            <person name="Kuroiwa T."/>
        </authorList>
    </citation>
    <scope>NUCLEOTIDE SEQUENCE [LARGE SCALE GENOMIC DNA]</scope>
    <source>
        <strain evidence="6 7">10D</strain>
    </source>
</reference>
<dbReference type="InterPro" id="IPR039119">
    <property type="entry name" value="ABT1/Esf2"/>
</dbReference>
<dbReference type="PANTHER" id="PTHR12311:SF7">
    <property type="entry name" value="ACTIVATOR OF BASAL TRANSCRIPTION 1"/>
    <property type="match status" value="1"/>
</dbReference>
<accession>M1V7J1</accession>
<evidence type="ECO:0000313" key="7">
    <source>
        <dbReference type="Proteomes" id="UP000007014"/>
    </source>
</evidence>
<dbReference type="PANTHER" id="PTHR12311">
    <property type="entry name" value="ACTIVATOR OF BASAL TRANSCRIPTION 1"/>
    <property type="match status" value="1"/>
</dbReference>
<dbReference type="RefSeq" id="XP_005536090.1">
    <property type="nucleotide sequence ID" value="XM_005536033.1"/>
</dbReference>
<protein>
    <submittedName>
        <fullName evidence="6">Similar to basal transcription factor ABT1</fullName>
    </submittedName>
</protein>
<keyword evidence="7" id="KW-1185">Reference proteome</keyword>
<dbReference type="CDD" id="cd12263">
    <property type="entry name" value="RRM_ABT1_like"/>
    <property type="match status" value="1"/>
</dbReference>
<organism evidence="6 7">
    <name type="scientific">Cyanidioschyzon merolae (strain NIES-3377 / 10D)</name>
    <name type="common">Unicellular red alga</name>
    <dbReference type="NCBI Taxonomy" id="280699"/>
    <lineage>
        <taxon>Eukaryota</taxon>
        <taxon>Rhodophyta</taxon>
        <taxon>Bangiophyceae</taxon>
        <taxon>Cyanidiales</taxon>
        <taxon>Cyanidiaceae</taxon>
        <taxon>Cyanidioschyzon</taxon>
    </lineage>
</organism>
<dbReference type="GO" id="GO:0005730">
    <property type="term" value="C:nucleolus"/>
    <property type="evidence" value="ECO:0007669"/>
    <property type="project" value="UniProtKB-SubCell"/>
</dbReference>
<evidence type="ECO:0000256" key="5">
    <source>
        <dbReference type="SAM" id="MobiDB-lite"/>
    </source>
</evidence>
<proteinExistence type="inferred from homology"/>
<dbReference type="AlphaFoldDB" id="M1V7J1"/>